<evidence type="ECO:0008006" key="5">
    <source>
        <dbReference type="Google" id="ProtNLM"/>
    </source>
</evidence>
<reference evidence="1" key="1">
    <citation type="journal article" date="2014" name="Int. J. Syst. Evol. Microbiol.">
        <title>Complete genome of a new Firmicutes species belonging to the dominant human colonic microbiota ('Ruminococcus bicirculans') reveals two chromosomes and a selective capacity to utilize plant glucans.</title>
        <authorList>
            <consortium name="NISC Comparative Sequencing Program"/>
            <person name="Wegmann U."/>
            <person name="Louis P."/>
            <person name="Goesmann A."/>
            <person name="Henrissat B."/>
            <person name="Duncan S.H."/>
            <person name="Flint H.J."/>
        </authorList>
    </citation>
    <scope>NUCLEOTIDE SEQUENCE</scope>
    <source>
        <strain evidence="1">NBRC 103191</strain>
    </source>
</reference>
<dbReference type="InterPro" id="IPR000150">
    <property type="entry name" value="Cof"/>
</dbReference>
<dbReference type="SUPFAM" id="SSF56784">
    <property type="entry name" value="HAD-like"/>
    <property type="match status" value="1"/>
</dbReference>
<dbReference type="SFLD" id="SFLDG01140">
    <property type="entry name" value="C2.B:_Phosphomannomutase_and_P"/>
    <property type="match status" value="1"/>
</dbReference>
<protein>
    <recommendedName>
        <fullName evidence="5">Cof subfamily of IIB subfamily of haloacid dehalogenase superfamily/HAD-superfamily hydrolase, subfamily IIB</fullName>
    </recommendedName>
</protein>
<gene>
    <name evidence="1" type="ORF">GCM10007915_19710</name>
    <name evidence="2" type="ORF">SAMN05660405_02239</name>
</gene>
<accession>A0A1G6ZY37</accession>
<dbReference type="NCBIfam" id="TIGR01484">
    <property type="entry name" value="HAD-SF-IIB"/>
    <property type="match status" value="1"/>
</dbReference>
<dbReference type="GO" id="GO:0016791">
    <property type="term" value="F:phosphatase activity"/>
    <property type="evidence" value="ECO:0007669"/>
    <property type="project" value="TreeGrafter"/>
</dbReference>
<organism evidence="2 3">
    <name type="scientific">Psychrobacter pacificensis</name>
    <dbReference type="NCBI Taxonomy" id="112002"/>
    <lineage>
        <taxon>Bacteria</taxon>
        <taxon>Pseudomonadati</taxon>
        <taxon>Pseudomonadota</taxon>
        <taxon>Gammaproteobacteria</taxon>
        <taxon>Moraxellales</taxon>
        <taxon>Moraxellaceae</taxon>
        <taxon>Psychrobacter</taxon>
    </lineage>
</organism>
<dbReference type="SFLD" id="SFLDS00003">
    <property type="entry name" value="Haloacid_Dehalogenase"/>
    <property type="match status" value="1"/>
</dbReference>
<keyword evidence="4" id="KW-1185">Reference proteome</keyword>
<dbReference type="RefSeq" id="WP_083328928.1">
    <property type="nucleotide sequence ID" value="NZ_BSOK01000042.1"/>
</dbReference>
<dbReference type="Gene3D" id="3.30.1240.10">
    <property type="match status" value="1"/>
</dbReference>
<dbReference type="Gene3D" id="3.40.50.1000">
    <property type="entry name" value="HAD superfamily/HAD-like"/>
    <property type="match status" value="1"/>
</dbReference>
<evidence type="ECO:0000313" key="2">
    <source>
        <dbReference type="EMBL" id="SDE07157.1"/>
    </source>
</evidence>
<reference evidence="1" key="4">
    <citation type="submission" date="2023-01" db="EMBL/GenBank/DDBJ databases">
        <title>Draft genome sequence of Psychrobacter pacificensis strain NBRC 103191.</title>
        <authorList>
            <person name="Sun Q."/>
            <person name="Mori K."/>
        </authorList>
    </citation>
    <scope>NUCLEOTIDE SEQUENCE</scope>
    <source>
        <strain evidence="1">NBRC 103191</strain>
    </source>
</reference>
<dbReference type="Pfam" id="PF08282">
    <property type="entry name" value="Hydrolase_3"/>
    <property type="match status" value="1"/>
</dbReference>
<sequence>MFIEDKIAQESMNTKVSTPKIIFFDIDDTLSRSGVIAEHNKATLEQLADTDIKLVISTGRSKAILPEDILALLDADILDAIICMNGQYSFDKKGRISHYPLSDEQTDKIVRLCQQSDLIHKFDSATHIAWSDENDRLREFNAVTPNSILDPEYYKSNIVYQCSVFFNNQFDKMQDIDFAQYDLKLVHWHQIGADILPVDASKARGIKDVCEYYAVDVSECMAFGDGMNDLEMFDLVGFAVAMGDAQPALIERADFVTGTIEEYGIQAVLEQFYTAASTK</sequence>
<dbReference type="InterPro" id="IPR006379">
    <property type="entry name" value="HAD-SF_hydro_IIB"/>
</dbReference>
<dbReference type="PANTHER" id="PTHR10000:SF25">
    <property type="entry name" value="PHOSPHATASE YKRA-RELATED"/>
    <property type="match status" value="1"/>
</dbReference>
<dbReference type="PANTHER" id="PTHR10000">
    <property type="entry name" value="PHOSPHOSERINE PHOSPHATASE"/>
    <property type="match status" value="1"/>
</dbReference>
<proteinExistence type="predicted"/>
<dbReference type="GO" id="GO:0000287">
    <property type="term" value="F:magnesium ion binding"/>
    <property type="evidence" value="ECO:0007669"/>
    <property type="project" value="TreeGrafter"/>
</dbReference>
<dbReference type="EMBL" id="BSOK01000042">
    <property type="protein sequence ID" value="GLR29732.1"/>
    <property type="molecule type" value="Genomic_DNA"/>
</dbReference>
<dbReference type="Proteomes" id="UP000198501">
    <property type="component" value="Unassembled WGS sequence"/>
</dbReference>
<dbReference type="AlphaFoldDB" id="A0A1G6ZY37"/>
<dbReference type="Proteomes" id="UP001156645">
    <property type="component" value="Unassembled WGS sequence"/>
</dbReference>
<dbReference type="InterPro" id="IPR023214">
    <property type="entry name" value="HAD_sf"/>
</dbReference>
<reference evidence="2 3" key="2">
    <citation type="submission" date="2016-10" db="EMBL/GenBank/DDBJ databases">
        <authorList>
            <person name="de Groot N.N."/>
        </authorList>
    </citation>
    <scope>NUCLEOTIDE SEQUENCE [LARGE SCALE GENOMIC DNA]</scope>
    <source>
        <strain evidence="2 3">DSM 23406</strain>
    </source>
</reference>
<dbReference type="GO" id="GO:0005829">
    <property type="term" value="C:cytosol"/>
    <property type="evidence" value="ECO:0007669"/>
    <property type="project" value="TreeGrafter"/>
</dbReference>
<dbReference type="EMBL" id="FNAL01000021">
    <property type="protein sequence ID" value="SDE07157.1"/>
    <property type="molecule type" value="Genomic_DNA"/>
</dbReference>
<dbReference type="NCBIfam" id="TIGR00099">
    <property type="entry name" value="Cof-subfamily"/>
    <property type="match status" value="1"/>
</dbReference>
<name>A0A1G6ZY37_9GAMM</name>
<evidence type="ECO:0000313" key="3">
    <source>
        <dbReference type="Proteomes" id="UP000198501"/>
    </source>
</evidence>
<evidence type="ECO:0000313" key="1">
    <source>
        <dbReference type="EMBL" id="GLR29732.1"/>
    </source>
</evidence>
<evidence type="ECO:0000313" key="4">
    <source>
        <dbReference type="Proteomes" id="UP001156645"/>
    </source>
</evidence>
<reference evidence="4" key="3">
    <citation type="journal article" date="2019" name="Int. J. Syst. Evol. Microbiol.">
        <title>The Global Catalogue of Microorganisms (GCM) 10K type strain sequencing project: providing services to taxonomists for standard genome sequencing and annotation.</title>
        <authorList>
            <consortium name="The Broad Institute Genomics Platform"/>
            <consortium name="The Broad Institute Genome Sequencing Center for Infectious Disease"/>
            <person name="Wu L."/>
            <person name="Ma J."/>
        </authorList>
    </citation>
    <scope>NUCLEOTIDE SEQUENCE [LARGE SCALE GENOMIC DNA]</scope>
    <source>
        <strain evidence="4">NBRC 103191</strain>
    </source>
</reference>
<dbReference type="InterPro" id="IPR036412">
    <property type="entry name" value="HAD-like_sf"/>
</dbReference>